<dbReference type="Pfam" id="PF00512">
    <property type="entry name" value="HisKA"/>
    <property type="match status" value="1"/>
</dbReference>
<dbReference type="EC" id="2.7.13.3" evidence="2"/>
<dbReference type="PRINTS" id="PR00344">
    <property type="entry name" value="BCTRLSENSOR"/>
</dbReference>
<dbReference type="PANTHER" id="PTHR42878">
    <property type="entry name" value="TWO-COMPONENT HISTIDINE KINASE"/>
    <property type="match status" value="1"/>
</dbReference>
<evidence type="ECO:0000313" key="11">
    <source>
        <dbReference type="Proteomes" id="UP000681155"/>
    </source>
</evidence>
<keyword evidence="3" id="KW-0597">Phosphoprotein</keyword>
<dbReference type="InterPro" id="IPR036097">
    <property type="entry name" value="HisK_dim/P_sf"/>
</dbReference>
<dbReference type="PANTHER" id="PTHR42878:SF7">
    <property type="entry name" value="SENSOR HISTIDINE KINASE GLRK"/>
    <property type="match status" value="1"/>
</dbReference>
<dbReference type="InterPro" id="IPR003594">
    <property type="entry name" value="HATPase_dom"/>
</dbReference>
<sequence length="377" mass="41060">MRLSEFIVRHVDRIVDEWEKFAKDISAEQSLDRATLRDHAKSILLASASDMCKAQSASEQMAKAKGECLEKTPSLNTAAASHGELRHTVGFDLVQMTSEFRHLRACVIRLWVDALESPDLQYFQDMIRFNEAIDEALAESTAAYAEQVNRSRDIFLAILGHDLRAPLQAVSMSTEMLLRKAPLEGDALTCANNIKRGARNMAVMVSDLLELVRSRLGKSLPIEPAPMDMADAMHAAIAEARAGNPECDPRVNVTGNTRGVWDAGRLAQLLQNLIGNALQHGSNKRDVTVTLSGEPDAVRLTVHNYGIPIPEDAIGTIFDPLVRTADEELGAPSTSLGLGLFIVKEVVNAHGGTIEVSSNETDGTLFTVVLPRNILGC</sequence>
<dbReference type="RefSeq" id="WP_214380444.1">
    <property type="nucleotide sequence ID" value="NZ_CP075566.1"/>
</dbReference>
<evidence type="ECO:0000256" key="8">
    <source>
        <dbReference type="ARBA" id="ARBA00023012"/>
    </source>
</evidence>
<keyword evidence="5" id="KW-0547">Nucleotide-binding</keyword>
<evidence type="ECO:0000256" key="2">
    <source>
        <dbReference type="ARBA" id="ARBA00012438"/>
    </source>
</evidence>
<keyword evidence="11" id="KW-1185">Reference proteome</keyword>
<evidence type="ECO:0000256" key="6">
    <source>
        <dbReference type="ARBA" id="ARBA00022777"/>
    </source>
</evidence>
<gene>
    <name evidence="10" type="ORF">KJF94_29535</name>
</gene>
<comment type="catalytic activity">
    <reaction evidence="1">
        <text>ATP + protein L-histidine = ADP + protein N-phospho-L-histidine.</text>
        <dbReference type="EC" id="2.7.13.3"/>
    </reaction>
</comment>
<dbReference type="InterPro" id="IPR004358">
    <property type="entry name" value="Sig_transdc_His_kin-like_C"/>
</dbReference>
<dbReference type="Proteomes" id="UP000681155">
    <property type="component" value="Chromosome"/>
</dbReference>
<keyword evidence="8" id="KW-0902">Two-component regulatory system</keyword>
<evidence type="ECO:0000259" key="9">
    <source>
        <dbReference type="PROSITE" id="PS50109"/>
    </source>
</evidence>
<evidence type="ECO:0000256" key="7">
    <source>
        <dbReference type="ARBA" id="ARBA00022840"/>
    </source>
</evidence>
<dbReference type="CDD" id="cd00082">
    <property type="entry name" value="HisKA"/>
    <property type="match status" value="1"/>
</dbReference>
<keyword evidence="6 10" id="KW-0418">Kinase</keyword>
<evidence type="ECO:0000256" key="3">
    <source>
        <dbReference type="ARBA" id="ARBA00022553"/>
    </source>
</evidence>
<evidence type="ECO:0000256" key="5">
    <source>
        <dbReference type="ARBA" id="ARBA00022741"/>
    </source>
</evidence>
<name>A0ABX8EWS7_9PSED</name>
<accession>A0ABX8EWS7</accession>
<dbReference type="SUPFAM" id="SSF55874">
    <property type="entry name" value="ATPase domain of HSP90 chaperone/DNA topoisomerase II/histidine kinase"/>
    <property type="match status" value="1"/>
</dbReference>
<dbReference type="SMART" id="SM00387">
    <property type="entry name" value="HATPase_c"/>
    <property type="match status" value="1"/>
</dbReference>
<dbReference type="InterPro" id="IPR003661">
    <property type="entry name" value="HisK_dim/P_dom"/>
</dbReference>
<dbReference type="InterPro" id="IPR005467">
    <property type="entry name" value="His_kinase_dom"/>
</dbReference>
<evidence type="ECO:0000313" key="10">
    <source>
        <dbReference type="EMBL" id="QVW23920.1"/>
    </source>
</evidence>
<proteinExistence type="predicted"/>
<dbReference type="CDD" id="cd00075">
    <property type="entry name" value="HATPase"/>
    <property type="match status" value="1"/>
</dbReference>
<dbReference type="PROSITE" id="PS50109">
    <property type="entry name" value="HIS_KIN"/>
    <property type="match status" value="1"/>
</dbReference>
<organism evidence="10 11">
    <name type="scientific">Pseudomonas hormoni</name>
    <dbReference type="NCBI Taxonomy" id="3093767"/>
    <lineage>
        <taxon>Bacteria</taxon>
        <taxon>Pseudomonadati</taxon>
        <taxon>Pseudomonadota</taxon>
        <taxon>Gammaproteobacteria</taxon>
        <taxon>Pseudomonadales</taxon>
        <taxon>Pseudomonadaceae</taxon>
        <taxon>Pseudomonas</taxon>
    </lineage>
</organism>
<reference evidence="10 11" key="1">
    <citation type="submission" date="2021-05" db="EMBL/GenBank/DDBJ databases">
        <title>Complete genome of the cytokinin-producing biocontrol strain Pseudomonas fluorescens G20-18.</title>
        <authorList>
            <person name="Nielsen T.K."/>
            <person name="Mekureyaw M.F."/>
            <person name="Hansen L.H."/>
            <person name="Nicolaisen M.H."/>
            <person name="Roitsch T.G."/>
            <person name="Hennessy R.C."/>
        </authorList>
    </citation>
    <scope>NUCLEOTIDE SEQUENCE [LARGE SCALE GENOMIC DNA]</scope>
    <source>
        <strain evidence="10 11">G20-18</strain>
    </source>
</reference>
<dbReference type="GO" id="GO:0016301">
    <property type="term" value="F:kinase activity"/>
    <property type="evidence" value="ECO:0007669"/>
    <property type="project" value="UniProtKB-KW"/>
</dbReference>
<dbReference type="SMART" id="SM00388">
    <property type="entry name" value="HisKA"/>
    <property type="match status" value="1"/>
</dbReference>
<dbReference type="InterPro" id="IPR050351">
    <property type="entry name" value="BphY/WalK/GraS-like"/>
</dbReference>
<dbReference type="SUPFAM" id="SSF47384">
    <property type="entry name" value="Homodimeric domain of signal transducing histidine kinase"/>
    <property type="match status" value="1"/>
</dbReference>
<evidence type="ECO:0000256" key="4">
    <source>
        <dbReference type="ARBA" id="ARBA00022679"/>
    </source>
</evidence>
<dbReference type="Gene3D" id="1.10.287.130">
    <property type="match status" value="1"/>
</dbReference>
<feature type="domain" description="Histidine kinase" evidence="9">
    <location>
        <begin position="158"/>
        <end position="374"/>
    </location>
</feature>
<dbReference type="EMBL" id="CP075566">
    <property type="protein sequence ID" value="QVW23920.1"/>
    <property type="molecule type" value="Genomic_DNA"/>
</dbReference>
<protein>
    <recommendedName>
        <fullName evidence="2">histidine kinase</fullName>
        <ecNumber evidence="2">2.7.13.3</ecNumber>
    </recommendedName>
</protein>
<keyword evidence="4" id="KW-0808">Transferase</keyword>
<dbReference type="Pfam" id="PF02518">
    <property type="entry name" value="HATPase_c"/>
    <property type="match status" value="1"/>
</dbReference>
<evidence type="ECO:0000256" key="1">
    <source>
        <dbReference type="ARBA" id="ARBA00000085"/>
    </source>
</evidence>
<dbReference type="InterPro" id="IPR036890">
    <property type="entry name" value="HATPase_C_sf"/>
</dbReference>
<keyword evidence="7" id="KW-0067">ATP-binding</keyword>
<dbReference type="Gene3D" id="3.30.565.10">
    <property type="entry name" value="Histidine kinase-like ATPase, C-terminal domain"/>
    <property type="match status" value="1"/>
</dbReference>